<name>A0A0C6P323_BORBO</name>
<dbReference type="EMBL" id="HE965806">
    <property type="protein sequence ID" value="CCJ53813.1"/>
    <property type="molecule type" value="Genomic_DNA"/>
</dbReference>
<proteinExistence type="predicted"/>
<sequence>MKSSLYRIAALSAAALLLAGCASQRAPKESGFLGDYSQLREEQVPGGARLIYRDAALKPRQYTAMWLSPVEYYPSPQPSAQVSMETLTELQNYLDQSLRRKIGREIRLVNGPGPGVAKARIAITAVGSESEALAAYQYIPVALAITGARAVLEGGRPQQATIAIESKVTDSQTGQLLWASVRGGTGERVRAIAQGQASVPASALKPLIDEWTDNVAREIRNYVRSK</sequence>
<dbReference type="KEGG" id="bbh:BN112_1896"/>
<dbReference type="GeneID" id="56479759"/>
<feature type="chain" id="PRO_5002189888" evidence="1">
    <location>
        <begin position="26"/>
        <end position="226"/>
    </location>
</feature>
<organism evidence="2 3">
    <name type="scientific">Bordetella bronchiseptica 253</name>
    <dbReference type="NCBI Taxonomy" id="568707"/>
    <lineage>
        <taxon>Bacteria</taxon>
        <taxon>Pseudomonadati</taxon>
        <taxon>Pseudomonadota</taxon>
        <taxon>Betaproteobacteria</taxon>
        <taxon>Burkholderiales</taxon>
        <taxon>Alcaligenaceae</taxon>
        <taxon>Bordetella</taxon>
    </lineage>
</organism>
<keyword evidence="1" id="KW-0732">Signal</keyword>
<dbReference type="OrthoDB" id="5565234at2"/>
<dbReference type="Pfam" id="PF11769">
    <property type="entry name" value="DUF3313"/>
    <property type="match status" value="1"/>
</dbReference>
<protein>
    <submittedName>
        <fullName evidence="2">Putative lipoprotein</fullName>
    </submittedName>
</protein>
<dbReference type="RefSeq" id="WP_003809772.1">
    <property type="nucleotide sequence ID" value="NC_019382.1"/>
</dbReference>
<dbReference type="PROSITE" id="PS51257">
    <property type="entry name" value="PROKAR_LIPOPROTEIN"/>
    <property type="match status" value="1"/>
</dbReference>
<evidence type="ECO:0000313" key="2">
    <source>
        <dbReference type="EMBL" id="CCJ53813.1"/>
    </source>
</evidence>
<evidence type="ECO:0000256" key="1">
    <source>
        <dbReference type="SAM" id="SignalP"/>
    </source>
</evidence>
<dbReference type="HOGENOM" id="CLU_088489_0_1_4"/>
<dbReference type="InterPro" id="IPR021747">
    <property type="entry name" value="DUF3313"/>
</dbReference>
<gene>
    <name evidence="2" type="ORF">BN112_1896</name>
</gene>
<reference evidence="2 3" key="1">
    <citation type="journal article" date="2012" name="BMC Genomics">
        <title>Comparative genomics of the classical Bordetella subspecies: the evolution and exchange of virulence-associated diversity amongst closely related pathogens.</title>
        <authorList>
            <person name="Park J."/>
            <person name="Zhang Y."/>
            <person name="Buboltz A.M."/>
            <person name="Zhang X."/>
            <person name="Schuster S.C."/>
            <person name="Ahuja U."/>
            <person name="Liu M."/>
            <person name="Miller J.F."/>
            <person name="Sebaihia M."/>
            <person name="Bentley S.D."/>
            <person name="Parkhill J."/>
            <person name="Harvill E.T."/>
        </authorList>
    </citation>
    <scope>NUCLEOTIDE SEQUENCE [LARGE SCALE GENOMIC DNA]</scope>
    <source>
        <strain evidence="2 3">253</strain>
    </source>
</reference>
<dbReference type="AlphaFoldDB" id="A0A0C6P323"/>
<feature type="signal peptide" evidence="1">
    <location>
        <begin position="1"/>
        <end position="25"/>
    </location>
</feature>
<dbReference type="Proteomes" id="UP000007564">
    <property type="component" value="Chromosome"/>
</dbReference>
<keyword evidence="2" id="KW-0449">Lipoprotein</keyword>
<evidence type="ECO:0000313" key="3">
    <source>
        <dbReference type="Proteomes" id="UP000007564"/>
    </source>
</evidence>
<accession>A0A0C6P323</accession>